<dbReference type="Gene3D" id="3.90.25.10">
    <property type="entry name" value="UDP-galactose 4-epimerase, domain 1"/>
    <property type="match status" value="1"/>
</dbReference>
<dbReference type="RefSeq" id="WP_109609859.1">
    <property type="nucleotide sequence ID" value="NZ_QGHA01000014.1"/>
</dbReference>
<organism evidence="5 6">
    <name type="scientific">Mucilaginibacter oryzae</name>
    <dbReference type="NCBI Taxonomy" id="468058"/>
    <lineage>
        <taxon>Bacteria</taxon>
        <taxon>Pseudomonadati</taxon>
        <taxon>Bacteroidota</taxon>
        <taxon>Sphingobacteriia</taxon>
        <taxon>Sphingobacteriales</taxon>
        <taxon>Sphingobacteriaceae</taxon>
        <taxon>Mucilaginibacter</taxon>
    </lineage>
</organism>
<dbReference type="Proteomes" id="UP000245678">
    <property type="component" value="Unassembled WGS sequence"/>
</dbReference>
<dbReference type="EMBL" id="QGHA01000014">
    <property type="protein sequence ID" value="PWK70817.1"/>
    <property type="molecule type" value="Genomic_DNA"/>
</dbReference>
<feature type="domain" description="NAD-dependent epimerase/dehydratase" evidence="4">
    <location>
        <begin position="5"/>
        <end position="296"/>
    </location>
</feature>
<dbReference type="InterPro" id="IPR015421">
    <property type="entry name" value="PyrdxlP-dep_Trfase_major"/>
</dbReference>
<dbReference type="Gene3D" id="3.40.50.720">
    <property type="entry name" value="NAD(P)-binding Rossmann-like Domain"/>
    <property type="match status" value="1"/>
</dbReference>
<proteinExistence type="inferred from homology"/>
<accession>A0A316GZL0</accession>
<evidence type="ECO:0000259" key="4">
    <source>
        <dbReference type="Pfam" id="PF01370"/>
    </source>
</evidence>
<evidence type="ECO:0000313" key="5">
    <source>
        <dbReference type="EMBL" id="PWK70817.1"/>
    </source>
</evidence>
<dbReference type="Pfam" id="PF01370">
    <property type="entry name" value="Epimerase"/>
    <property type="match status" value="1"/>
</dbReference>
<sequence length="808" mass="91639">MKNTILILGGDGYLGWPLAMKLALNYPDQKIIIVDNLWRRNTIGKMGFEPLLPVPELPERISAFRKRHEAANLYYRFADVCSAELDDLIAAERPHTIYHLAQQCSAPYSMMSMESALYTLRNNEEGNMRLLWAVRRHIPLAHIVKLGSFGEYAKGGIPVAEGYFQPDYRGMSSGQNMPYPRAANDVYHISKINDSNYVGMASRMWNLRITEVMQSTVFGVLTEEMASDPQLRTRFDYDPVFGTVTNRFIMQAVSGSPLTIYGRGHQRTGLMALRDAINSLARFVLEPAAPGEHRVINHVTETHYSINELAADIAGIALEAGIVARLEHIEDLRKEDVDTKAVYEVESSLQANDAFHSDFRSVIRETIEVLQSCKKPLPEDYFIPSISWADMLKPHENNVAKASEGADEWYWENIRKKHFDSPQLNLNPGCLGTLADFGSGKFLNVNSGKLRGNPLAQYAGSRNAYKKVRKECEILWPSPGYRLTVTYSTSQMMNLVALTILRKFQESRKGPFIVVTSMHEHPGGIGPFEQLPEYEVHYLDDATLENPRWLLPQLQLMQPDIVLLSHTYYDTGKQAQDNQSLKFIKDAAPNAWLILDVAQSLGIHEIPIGVADLITGSAHKWLFGPNGSGLTWLKHSFADWLGALFWNGQQLFEEEESHGFSLPGGQDFQLYAQLHQSLELYRKTGPEAIWLRSCELNGFVRVWMSKIFTDAGIDYYFPEDGPLPCLVIAFPDYDPFPLYLYLHSMNIHIKCIKRRRLSNGETVNMLRIGIPYYETRERLSRFLLQVEAFLYSSLPALPQPSLIADQCL</sequence>
<name>A0A316GZL0_9SPHI</name>
<gene>
    <name evidence="5" type="ORF">LX99_04524</name>
</gene>
<dbReference type="Pfam" id="PF00266">
    <property type="entry name" value="Aminotran_5"/>
    <property type="match status" value="1"/>
</dbReference>
<dbReference type="SUPFAM" id="SSF51735">
    <property type="entry name" value="NAD(P)-binding Rossmann-fold domains"/>
    <property type="match status" value="1"/>
</dbReference>
<reference evidence="5 6" key="1">
    <citation type="submission" date="2018-05" db="EMBL/GenBank/DDBJ databases">
        <title>Genomic Encyclopedia of Archaeal and Bacterial Type Strains, Phase II (KMG-II): from individual species to whole genera.</title>
        <authorList>
            <person name="Goeker M."/>
        </authorList>
    </citation>
    <scope>NUCLEOTIDE SEQUENCE [LARGE SCALE GENOMIC DNA]</scope>
    <source>
        <strain evidence="5 6">DSM 19975</strain>
    </source>
</reference>
<dbReference type="InterPro" id="IPR001509">
    <property type="entry name" value="Epimerase_deHydtase"/>
</dbReference>
<keyword evidence="6" id="KW-1185">Reference proteome</keyword>
<dbReference type="AlphaFoldDB" id="A0A316GZL0"/>
<dbReference type="Gene3D" id="3.40.640.10">
    <property type="entry name" value="Type I PLP-dependent aspartate aminotransferase-like (Major domain)"/>
    <property type="match status" value="1"/>
</dbReference>
<dbReference type="InterPro" id="IPR000192">
    <property type="entry name" value="Aminotrans_V_dom"/>
</dbReference>
<dbReference type="Gene3D" id="3.90.1150.10">
    <property type="entry name" value="Aspartate Aminotransferase, domain 1"/>
    <property type="match status" value="1"/>
</dbReference>
<comment type="similarity">
    <text evidence="1">Belongs to the NAD(P)-dependent epimerase/dehydratase family.</text>
</comment>
<evidence type="ECO:0000313" key="6">
    <source>
        <dbReference type="Proteomes" id="UP000245678"/>
    </source>
</evidence>
<dbReference type="SUPFAM" id="SSF53383">
    <property type="entry name" value="PLP-dependent transferases"/>
    <property type="match status" value="1"/>
</dbReference>
<evidence type="ECO:0000256" key="2">
    <source>
        <dbReference type="ARBA" id="ARBA00022898"/>
    </source>
</evidence>
<comment type="caution">
    <text evidence="5">The sequence shown here is derived from an EMBL/GenBank/DDBJ whole genome shotgun (WGS) entry which is preliminary data.</text>
</comment>
<dbReference type="InterPro" id="IPR015422">
    <property type="entry name" value="PyrdxlP-dep_Trfase_small"/>
</dbReference>
<evidence type="ECO:0000256" key="1">
    <source>
        <dbReference type="ARBA" id="ARBA00007637"/>
    </source>
</evidence>
<protein>
    <submittedName>
        <fullName evidence="5">UDP-sulfoquinovose synthase</fullName>
    </submittedName>
</protein>
<dbReference type="InterPro" id="IPR015424">
    <property type="entry name" value="PyrdxlP-dep_Trfase"/>
</dbReference>
<dbReference type="PANTHER" id="PTHR43000">
    <property type="entry name" value="DTDP-D-GLUCOSE 4,6-DEHYDRATASE-RELATED"/>
    <property type="match status" value="1"/>
</dbReference>
<feature type="domain" description="Aminotransferase class V" evidence="3">
    <location>
        <begin position="464"/>
        <end position="643"/>
    </location>
</feature>
<dbReference type="InterPro" id="IPR036291">
    <property type="entry name" value="NAD(P)-bd_dom_sf"/>
</dbReference>
<evidence type="ECO:0000259" key="3">
    <source>
        <dbReference type="Pfam" id="PF00266"/>
    </source>
</evidence>
<keyword evidence="2" id="KW-0663">Pyridoxal phosphate</keyword>